<proteinExistence type="predicted"/>
<feature type="compositionally biased region" description="Acidic residues" evidence="1">
    <location>
        <begin position="92"/>
        <end position="108"/>
    </location>
</feature>
<dbReference type="Proteomes" id="UP000026961">
    <property type="component" value="Chromosome 3"/>
</dbReference>
<evidence type="ECO:0000313" key="2">
    <source>
        <dbReference type="EnsemblPlants" id="OGLUM03G08900.1"/>
    </source>
</evidence>
<evidence type="ECO:0000313" key="3">
    <source>
        <dbReference type="Proteomes" id="UP000026961"/>
    </source>
</evidence>
<feature type="compositionally biased region" description="Basic and acidic residues" evidence="1">
    <location>
        <begin position="53"/>
        <end position="62"/>
    </location>
</feature>
<keyword evidence="3" id="KW-1185">Reference proteome</keyword>
<reference evidence="2" key="1">
    <citation type="submission" date="2015-04" db="UniProtKB">
        <authorList>
            <consortium name="EnsemblPlants"/>
        </authorList>
    </citation>
    <scope>IDENTIFICATION</scope>
</reference>
<sequence>MPFPSSSLFTLSLGHGAVQGWMWAAAQAAAADAAGGKRRRRAAVPRGGGRRCTGADRTEARGEAASPEAEACGSRSARGPWLVPAVDYTQSPEEEDAEETDDDEEAAAEQELTLAVGTAASVK</sequence>
<accession>A0A0D9Z440</accession>
<evidence type="ECO:0000256" key="1">
    <source>
        <dbReference type="SAM" id="MobiDB-lite"/>
    </source>
</evidence>
<protein>
    <submittedName>
        <fullName evidence="2">Uncharacterized protein</fullName>
    </submittedName>
</protein>
<feature type="region of interest" description="Disordered" evidence="1">
    <location>
        <begin position="32"/>
        <end position="123"/>
    </location>
</feature>
<dbReference type="Gramene" id="OGLUM03G08900.1">
    <property type="protein sequence ID" value="OGLUM03G08900.1"/>
    <property type="gene ID" value="OGLUM03G08900"/>
</dbReference>
<name>A0A0D9Z440_9ORYZ</name>
<dbReference type="AlphaFoldDB" id="A0A0D9Z440"/>
<organism evidence="2">
    <name type="scientific">Oryza glumipatula</name>
    <dbReference type="NCBI Taxonomy" id="40148"/>
    <lineage>
        <taxon>Eukaryota</taxon>
        <taxon>Viridiplantae</taxon>
        <taxon>Streptophyta</taxon>
        <taxon>Embryophyta</taxon>
        <taxon>Tracheophyta</taxon>
        <taxon>Spermatophyta</taxon>
        <taxon>Magnoliopsida</taxon>
        <taxon>Liliopsida</taxon>
        <taxon>Poales</taxon>
        <taxon>Poaceae</taxon>
        <taxon>BOP clade</taxon>
        <taxon>Oryzoideae</taxon>
        <taxon>Oryzeae</taxon>
        <taxon>Oryzinae</taxon>
        <taxon>Oryza</taxon>
    </lineage>
</organism>
<reference evidence="2" key="2">
    <citation type="submission" date="2018-05" db="EMBL/GenBank/DDBJ databases">
        <title>OgluRS3 (Oryza glumaepatula Reference Sequence Version 3).</title>
        <authorList>
            <person name="Zhang J."/>
            <person name="Kudrna D."/>
            <person name="Lee S."/>
            <person name="Talag J."/>
            <person name="Welchert J."/>
            <person name="Wing R.A."/>
        </authorList>
    </citation>
    <scope>NUCLEOTIDE SEQUENCE [LARGE SCALE GENOMIC DNA]</scope>
</reference>
<dbReference type="EnsemblPlants" id="OGLUM03G08900.1">
    <property type="protein sequence ID" value="OGLUM03G08900.1"/>
    <property type="gene ID" value="OGLUM03G08900"/>
</dbReference>
<dbReference type="HOGENOM" id="CLU_2190718_0_0_1"/>